<protein>
    <submittedName>
        <fullName evidence="1">Uncharacterized protein</fullName>
    </submittedName>
</protein>
<reference evidence="1" key="2">
    <citation type="submission" date="2020-09" db="EMBL/GenBank/DDBJ databases">
        <authorList>
            <person name="Sun Q."/>
            <person name="Zhou Y."/>
        </authorList>
    </citation>
    <scope>NUCLEOTIDE SEQUENCE</scope>
    <source>
        <strain evidence="1">CGMCC 1.12813</strain>
    </source>
</reference>
<accession>A0A916S9F1</accession>
<keyword evidence="2" id="KW-1185">Reference proteome</keyword>
<proteinExistence type="predicted"/>
<dbReference type="EMBL" id="BMGB01000001">
    <property type="protein sequence ID" value="GGA90626.1"/>
    <property type="molecule type" value="Genomic_DNA"/>
</dbReference>
<comment type="caution">
    <text evidence="1">The sequence shown here is derived from an EMBL/GenBank/DDBJ whole genome shotgun (WGS) entry which is preliminary data.</text>
</comment>
<name>A0A916S9F1_9MICO</name>
<reference evidence="1" key="1">
    <citation type="journal article" date="2014" name="Int. J. Syst. Evol. Microbiol.">
        <title>Complete genome sequence of Corynebacterium casei LMG S-19264T (=DSM 44701T), isolated from a smear-ripened cheese.</title>
        <authorList>
            <consortium name="US DOE Joint Genome Institute (JGI-PGF)"/>
            <person name="Walter F."/>
            <person name="Albersmeier A."/>
            <person name="Kalinowski J."/>
            <person name="Ruckert C."/>
        </authorList>
    </citation>
    <scope>NUCLEOTIDE SEQUENCE</scope>
    <source>
        <strain evidence="1">CGMCC 1.12813</strain>
    </source>
</reference>
<evidence type="ECO:0000313" key="2">
    <source>
        <dbReference type="Proteomes" id="UP000606922"/>
    </source>
</evidence>
<sequence length="108" mass="12064">MNESHSVHTLMDQASGAYLVRTTASRYLISLDLNIVRRHPDAGPPTEVAALRRDHVQIDLLAVYECTVGMEMELIVDLHLPNVPFTLRRSMPVVSIERLSDAEEAALL</sequence>
<organism evidence="1 2">
    <name type="scientific">Conyzicola nivalis</name>
    <dbReference type="NCBI Taxonomy" id="1477021"/>
    <lineage>
        <taxon>Bacteria</taxon>
        <taxon>Bacillati</taxon>
        <taxon>Actinomycetota</taxon>
        <taxon>Actinomycetes</taxon>
        <taxon>Micrococcales</taxon>
        <taxon>Microbacteriaceae</taxon>
        <taxon>Conyzicola</taxon>
    </lineage>
</organism>
<gene>
    <name evidence="1" type="ORF">GCM10010979_01650</name>
</gene>
<dbReference type="Proteomes" id="UP000606922">
    <property type="component" value="Unassembled WGS sequence"/>
</dbReference>
<dbReference type="AlphaFoldDB" id="A0A916S9F1"/>
<evidence type="ECO:0000313" key="1">
    <source>
        <dbReference type="EMBL" id="GGA90626.1"/>
    </source>
</evidence>